<protein>
    <submittedName>
        <fullName evidence="2">Uncharacterized protein</fullName>
    </submittedName>
</protein>
<proteinExistence type="predicted"/>
<feature type="compositionally biased region" description="Polar residues" evidence="1">
    <location>
        <begin position="124"/>
        <end position="140"/>
    </location>
</feature>
<keyword evidence="3" id="KW-1185">Reference proteome</keyword>
<organism evidence="2 3">
    <name type="scientific">Penicillium vulpinum</name>
    <dbReference type="NCBI Taxonomy" id="29845"/>
    <lineage>
        <taxon>Eukaryota</taxon>
        <taxon>Fungi</taxon>
        <taxon>Dikarya</taxon>
        <taxon>Ascomycota</taxon>
        <taxon>Pezizomycotina</taxon>
        <taxon>Eurotiomycetes</taxon>
        <taxon>Eurotiomycetidae</taxon>
        <taxon>Eurotiales</taxon>
        <taxon>Aspergillaceae</taxon>
        <taxon>Penicillium</taxon>
    </lineage>
</organism>
<accession>A0A1V6R3I9</accession>
<evidence type="ECO:0000313" key="3">
    <source>
        <dbReference type="Proteomes" id="UP000191518"/>
    </source>
</evidence>
<evidence type="ECO:0000256" key="1">
    <source>
        <dbReference type="SAM" id="MobiDB-lite"/>
    </source>
</evidence>
<reference evidence="3" key="1">
    <citation type="journal article" date="2017" name="Nat. Microbiol.">
        <title>Global analysis of biosynthetic gene clusters reveals vast potential of secondary metabolite production in Penicillium species.</title>
        <authorList>
            <person name="Nielsen J.C."/>
            <person name="Grijseels S."/>
            <person name="Prigent S."/>
            <person name="Ji B."/>
            <person name="Dainat J."/>
            <person name="Nielsen K.F."/>
            <person name="Frisvad J.C."/>
            <person name="Workman M."/>
            <person name="Nielsen J."/>
        </authorList>
    </citation>
    <scope>NUCLEOTIDE SEQUENCE [LARGE SCALE GENOMIC DNA]</scope>
    <source>
        <strain evidence="3">IBT 29486</strain>
    </source>
</reference>
<feature type="region of interest" description="Disordered" evidence="1">
    <location>
        <begin position="54"/>
        <end position="148"/>
    </location>
</feature>
<gene>
    <name evidence="2" type="ORF">PENVUL_c106G05524</name>
</gene>
<feature type="compositionally biased region" description="Basic residues" evidence="1">
    <location>
        <begin position="65"/>
        <end position="76"/>
    </location>
</feature>
<dbReference type="Proteomes" id="UP000191518">
    <property type="component" value="Unassembled WGS sequence"/>
</dbReference>
<name>A0A1V6R3I9_9EURO</name>
<comment type="caution">
    <text evidence="2">The sequence shown here is derived from an EMBL/GenBank/DDBJ whole genome shotgun (WGS) entry which is preliminary data.</text>
</comment>
<dbReference type="EMBL" id="MDYP01000105">
    <property type="protein sequence ID" value="OQD95762.1"/>
    <property type="molecule type" value="Genomic_DNA"/>
</dbReference>
<dbReference type="AlphaFoldDB" id="A0A1V6R3I9"/>
<evidence type="ECO:0000313" key="2">
    <source>
        <dbReference type="EMBL" id="OQD95762.1"/>
    </source>
</evidence>
<sequence length="148" mass="16838">MTSSELRIVLEVDSGASSPEEATVKWFEAGHSCMLRHDLPFSTNRWPTTALQTTKIFTLKQKKDGSRRKNARGRKQKGGDKQKNARSRKQKGDSRKQKGDGRKQKGDSRKQKVGDKRKNAINRPLSQSSYRTTMTFSPASYESRHRLA</sequence>
<feature type="compositionally biased region" description="Basic and acidic residues" evidence="1">
    <location>
        <begin position="90"/>
        <end position="118"/>
    </location>
</feature>